<dbReference type="GeneID" id="85308313"/>
<evidence type="ECO:0000256" key="1">
    <source>
        <dbReference type="SAM" id="MobiDB-lite"/>
    </source>
</evidence>
<feature type="domain" description="CRAL-TRIO" evidence="2">
    <location>
        <begin position="110"/>
        <end position="303"/>
    </location>
</feature>
<dbReference type="InterPro" id="IPR036273">
    <property type="entry name" value="CRAL/TRIO_N_dom_sf"/>
</dbReference>
<dbReference type="CDD" id="cd00170">
    <property type="entry name" value="SEC14"/>
    <property type="match status" value="1"/>
</dbReference>
<dbReference type="SMART" id="SM01100">
    <property type="entry name" value="CRAL_TRIO_N"/>
    <property type="match status" value="1"/>
</dbReference>
<keyword evidence="4" id="KW-1185">Reference proteome</keyword>
<dbReference type="Gene3D" id="1.10.8.20">
    <property type="entry name" value="N-terminal domain of phosphatidylinositol transfer protein sec14p"/>
    <property type="match status" value="1"/>
</dbReference>
<dbReference type="InterPro" id="IPR051026">
    <property type="entry name" value="PI/PC_transfer"/>
</dbReference>
<sequence>MSAASATLAPAQRVQSTASNAGQEFGYPHGHLGHLNADEEDAFRNFKLFLQEKGLYMPGHPASHDDPTLLRFLRARRWIVQDAYEQFKQTEEWRAANQLDILYNTIDTDAYDQSRQLYPQWTGRRDRRGIPLYLFEIRHLDSKTISHYEKTAENTYSRAHPDGSTPPKLLRLFALYENLTRFAQPLCTNLTDRDNAETPITLSTNIVDVSGVGLRQFWYLKAHMQAASQLATAHYPETLDRIFIIGAPMFFSTVWGWIKRWFDPITVSKIFILGAHEVKPALEQFIDPKNIPKQYGGELDFSWGQMPNLDPVIRETAQWENGYTEFPKGPIYWRPYGDGERLECVAVGTVNQKDRLERVCTIPCMYKGQFPAHHGDPGLPSDIAEKVEPASAAPLETETQPAVTTGVKTADAPAVSTNANEGQAGDHAIPDVQGVQNLSIQENDSKTIEILEKSNGAPQQTKAAVA</sequence>
<feature type="compositionally biased region" description="Polar residues" evidence="1">
    <location>
        <begin position="13"/>
        <end position="22"/>
    </location>
</feature>
<protein>
    <submittedName>
        <fullName evidence="3">Phosphatidylinositol transporter</fullName>
    </submittedName>
</protein>
<dbReference type="InterPro" id="IPR001251">
    <property type="entry name" value="CRAL-TRIO_dom"/>
</dbReference>
<dbReference type="SUPFAM" id="SSF46938">
    <property type="entry name" value="CRAL/TRIO N-terminal domain"/>
    <property type="match status" value="1"/>
</dbReference>
<dbReference type="Pfam" id="PF00650">
    <property type="entry name" value="CRAL_TRIO"/>
    <property type="match status" value="1"/>
</dbReference>
<comment type="caution">
    <text evidence="3">The sequence shown here is derived from an EMBL/GenBank/DDBJ whole genome shotgun (WGS) entry which is preliminary data.</text>
</comment>
<evidence type="ECO:0000313" key="4">
    <source>
        <dbReference type="Proteomes" id="UP001244011"/>
    </source>
</evidence>
<accession>A0AAJ0C116</accession>
<dbReference type="SUPFAM" id="SSF52087">
    <property type="entry name" value="CRAL/TRIO domain"/>
    <property type="match status" value="1"/>
</dbReference>
<dbReference type="Proteomes" id="UP001244011">
    <property type="component" value="Unassembled WGS sequence"/>
</dbReference>
<dbReference type="PANTHER" id="PTHR45657:SF3">
    <property type="entry name" value="TRANSPORTER, PUTATIVE (AFU_ORTHOLOGUE AFUA_5G09260)-RELATED"/>
    <property type="match status" value="1"/>
</dbReference>
<reference evidence="3" key="1">
    <citation type="submission" date="2023-06" db="EMBL/GenBank/DDBJ databases">
        <title>Genome-scale phylogeny and comparative genomics of the fungal order Sordariales.</title>
        <authorList>
            <consortium name="Lawrence Berkeley National Laboratory"/>
            <person name="Hensen N."/>
            <person name="Bonometti L."/>
            <person name="Westerberg I."/>
            <person name="Brannstrom I.O."/>
            <person name="Guillou S."/>
            <person name="Cros-Aarteil S."/>
            <person name="Calhoun S."/>
            <person name="Haridas S."/>
            <person name="Kuo A."/>
            <person name="Mondo S."/>
            <person name="Pangilinan J."/>
            <person name="Riley R."/>
            <person name="Labutti K."/>
            <person name="Andreopoulos B."/>
            <person name="Lipzen A."/>
            <person name="Chen C."/>
            <person name="Yanf M."/>
            <person name="Daum C."/>
            <person name="Ng V."/>
            <person name="Clum A."/>
            <person name="Steindorff A."/>
            <person name="Ohm R."/>
            <person name="Martin F."/>
            <person name="Silar P."/>
            <person name="Natvig D."/>
            <person name="Lalanne C."/>
            <person name="Gautier V."/>
            <person name="Ament-Velasquez S.L."/>
            <person name="Kruys A."/>
            <person name="Hutchinson M.I."/>
            <person name="Powell A.J."/>
            <person name="Barry K."/>
            <person name="Miller A.N."/>
            <person name="Grigoriev I.V."/>
            <person name="Debuchy R."/>
            <person name="Gladieux P."/>
            <person name="Thoren M.H."/>
            <person name="Johannesson H."/>
        </authorList>
    </citation>
    <scope>NUCLEOTIDE SEQUENCE</scope>
    <source>
        <strain evidence="3">8032-3</strain>
    </source>
</reference>
<dbReference type="PANTHER" id="PTHR45657">
    <property type="entry name" value="CRAL-TRIO DOMAIN-CONTAINING PROTEIN YKL091C-RELATED"/>
    <property type="match status" value="1"/>
</dbReference>
<dbReference type="AlphaFoldDB" id="A0AAJ0C116"/>
<dbReference type="InterPro" id="IPR011074">
    <property type="entry name" value="CRAL/TRIO_N_dom"/>
</dbReference>
<feature type="region of interest" description="Disordered" evidence="1">
    <location>
        <begin position="1"/>
        <end position="25"/>
    </location>
</feature>
<evidence type="ECO:0000259" key="2">
    <source>
        <dbReference type="PROSITE" id="PS50191"/>
    </source>
</evidence>
<evidence type="ECO:0000313" key="3">
    <source>
        <dbReference type="EMBL" id="KAK1768170.1"/>
    </source>
</evidence>
<dbReference type="SMART" id="SM00516">
    <property type="entry name" value="SEC14"/>
    <property type="match status" value="1"/>
</dbReference>
<dbReference type="EMBL" id="MU839006">
    <property type="protein sequence ID" value="KAK1768170.1"/>
    <property type="molecule type" value="Genomic_DNA"/>
</dbReference>
<name>A0AAJ0C116_9PEZI</name>
<dbReference type="Pfam" id="PF03765">
    <property type="entry name" value="CRAL_TRIO_N"/>
    <property type="match status" value="1"/>
</dbReference>
<gene>
    <name evidence="3" type="ORF">QBC33DRAFT_46426</name>
</gene>
<dbReference type="Gene3D" id="3.40.525.10">
    <property type="entry name" value="CRAL-TRIO lipid binding domain"/>
    <property type="match status" value="1"/>
</dbReference>
<organism evidence="3 4">
    <name type="scientific">Phialemonium atrogriseum</name>
    <dbReference type="NCBI Taxonomy" id="1093897"/>
    <lineage>
        <taxon>Eukaryota</taxon>
        <taxon>Fungi</taxon>
        <taxon>Dikarya</taxon>
        <taxon>Ascomycota</taxon>
        <taxon>Pezizomycotina</taxon>
        <taxon>Sordariomycetes</taxon>
        <taxon>Sordariomycetidae</taxon>
        <taxon>Cephalothecales</taxon>
        <taxon>Cephalothecaceae</taxon>
        <taxon>Phialemonium</taxon>
    </lineage>
</organism>
<dbReference type="InterPro" id="IPR036865">
    <property type="entry name" value="CRAL-TRIO_dom_sf"/>
</dbReference>
<proteinExistence type="predicted"/>
<dbReference type="PROSITE" id="PS50191">
    <property type="entry name" value="CRAL_TRIO"/>
    <property type="match status" value="1"/>
</dbReference>
<dbReference type="RefSeq" id="XP_060284383.1">
    <property type="nucleotide sequence ID" value="XM_060425126.1"/>
</dbReference>